<gene>
    <name evidence="1" type="ORF">I79_022969</name>
</gene>
<accession>G3IGP7</accession>
<protein>
    <submittedName>
        <fullName evidence="1">Uncharacterized protein</fullName>
    </submittedName>
</protein>
<dbReference type="AlphaFoldDB" id="G3IGP7"/>
<dbReference type="InParanoid" id="G3IGP7"/>
<organism evidence="1 2">
    <name type="scientific">Cricetulus griseus</name>
    <name type="common">Chinese hamster</name>
    <name type="synonym">Cricetulus barabensis griseus</name>
    <dbReference type="NCBI Taxonomy" id="10029"/>
    <lineage>
        <taxon>Eukaryota</taxon>
        <taxon>Metazoa</taxon>
        <taxon>Chordata</taxon>
        <taxon>Craniata</taxon>
        <taxon>Vertebrata</taxon>
        <taxon>Euteleostomi</taxon>
        <taxon>Mammalia</taxon>
        <taxon>Eutheria</taxon>
        <taxon>Euarchontoglires</taxon>
        <taxon>Glires</taxon>
        <taxon>Rodentia</taxon>
        <taxon>Myomorpha</taxon>
        <taxon>Muroidea</taxon>
        <taxon>Cricetidae</taxon>
        <taxon>Cricetinae</taxon>
        <taxon>Cricetulus</taxon>
    </lineage>
</organism>
<name>G3IGP7_CRIGR</name>
<evidence type="ECO:0000313" key="1">
    <source>
        <dbReference type="EMBL" id="EGW02072.1"/>
    </source>
</evidence>
<dbReference type="Proteomes" id="UP000001075">
    <property type="component" value="Unassembled WGS sequence"/>
</dbReference>
<reference evidence="2" key="1">
    <citation type="journal article" date="2011" name="Nat. Biotechnol.">
        <title>The genomic sequence of the Chinese hamster ovary (CHO)-K1 cell line.</title>
        <authorList>
            <person name="Xu X."/>
            <person name="Nagarajan H."/>
            <person name="Lewis N.E."/>
            <person name="Pan S."/>
            <person name="Cai Z."/>
            <person name="Liu X."/>
            <person name="Chen W."/>
            <person name="Xie M."/>
            <person name="Wang W."/>
            <person name="Hammond S."/>
            <person name="Andersen M.R."/>
            <person name="Neff N."/>
            <person name="Passarelli B."/>
            <person name="Koh W."/>
            <person name="Fan H.C."/>
            <person name="Wang J."/>
            <person name="Gui Y."/>
            <person name="Lee K.H."/>
            <person name="Betenbaugh M.J."/>
            <person name="Quake S.R."/>
            <person name="Famili I."/>
            <person name="Palsson B.O."/>
            <person name="Wang J."/>
        </authorList>
    </citation>
    <scope>NUCLEOTIDE SEQUENCE [LARGE SCALE GENOMIC DNA]</scope>
    <source>
        <strain evidence="2">CHO K1 cell line</strain>
    </source>
</reference>
<proteinExistence type="predicted"/>
<evidence type="ECO:0000313" key="2">
    <source>
        <dbReference type="Proteomes" id="UP000001075"/>
    </source>
</evidence>
<dbReference type="EMBL" id="JH002609">
    <property type="protein sequence ID" value="EGW02072.1"/>
    <property type="molecule type" value="Genomic_DNA"/>
</dbReference>
<sequence length="85" mass="9551">MQVQGEANARNLPQLPSTLVFETRFFTEHKFANLARLAGQQTPRSTCFHHTELGLQEHTVQLVAHVDSGDLHSGPGRLHGRYFTI</sequence>